<evidence type="ECO:0000313" key="1">
    <source>
        <dbReference type="EMBL" id="WDF70722.1"/>
    </source>
</evidence>
<dbReference type="SUPFAM" id="SSF46785">
    <property type="entry name" value="Winged helix' DNA-binding domain"/>
    <property type="match status" value="1"/>
</dbReference>
<dbReference type="EMBL" id="CP117880">
    <property type="protein sequence ID" value="WDF70722.1"/>
    <property type="molecule type" value="Genomic_DNA"/>
</dbReference>
<accession>A0ABY7WPS0</accession>
<gene>
    <name evidence="1" type="ORF">PQ465_10180</name>
</gene>
<name>A0ABY7WPS0_9SPHI</name>
<proteinExistence type="predicted"/>
<sequence>MYERIISAMQEKGIIISQKRIWIVEAICRAGNVCDVEEFWLSLRKRHPISWATTYNTLRVLHDYGILEKEVSGSKSIAYYVNDEAKD</sequence>
<dbReference type="InterPro" id="IPR002481">
    <property type="entry name" value="FUR"/>
</dbReference>
<protein>
    <submittedName>
        <fullName evidence="1">Transcriptional repressor</fullName>
    </submittedName>
</protein>
<dbReference type="InterPro" id="IPR036390">
    <property type="entry name" value="WH_DNA-bd_sf"/>
</dbReference>
<dbReference type="RefSeq" id="WP_274269426.1">
    <property type="nucleotide sequence ID" value="NZ_CP117880.1"/>
</dbReference>
<dbReference type="Proteomes" id="UP001221558">
    <property type="component" value="Chromosome"/>
</dbReference>
<dbReference type="Pfam" id="PF01475">
    <property type="entry name" value="FUR"/>
    <property type="match status" value="1"/>
</dbReference>
<organism evidence="1 2">
    <name type="scientific">Sphingobacterium oryzagri</name>
    <dbReference type="NCBI Taxonomy" id="3025669"/>
    <lineage>
        <taxon>Bacteria</taxon>
        <taxon>Pseudomonadati</taxon>
        <taxon>Bacteroidota</taxon>
        <taxon>Sphingobacteriia</taxon>
        <taxon>Sphingobacteriales</taxon>
        <taxon>Sphingobacteriaceae</taxon>
        <taxon>Sphingobacterium</taxon>
    </lineage>
</organism>
<evidence type="ECO:0000313" key="2">
    <source>
        <dbReference type="Proteomes" id="UP001221558"/>
    </source>
</evidence>
<keyword evidence="2" id="KW-1185">Reference proteome</keyword>
<dbReference type="Gene3D" id="1.10.10.10">
    <property type="entry name" value="Winged helix-like DNA-binding domain superfamily/Winged helix DNA-binding domain"/>
    <property type="match status" value="1"/>
</dbReference>
<reference evidence="1 2" key="1">
    <citation type="submission" date="2023-02" db="EMBL/GenBank/DDBJ databases">
        <title>Genome sequence of Sphingobacterium sp. KACC 22765.</title>
        <authorList>
            <person name="Kim S."/>
            <person name="Heo J."/>
            <person name="Kwon S.-W."/>
        </authorList>
    </citation>
    <scope>NUCLEOTIDE SEQUENCE [LARGE SCALE GENOMIC DNA]</scope>
    <source>
        <strain evidence="1 2">KACC 22765</strain>
    </source>
</reference>
<dbReference type="InterPro" id="IPR036388">
    <property type="entry name" value="WH-like_DNA-bd_sf"/>
</dbReference>